<feature type="domain" description="Outer membrane protein beta-barrel" evidence="3">
    <location>
        <begin position="12"/>
        <end position="170"/>
    </location>
</feature>
<dbReference type="EMBL" id="CP053085">
    <property type="protein sequence ID" value="QJR37634.1"/>
    <property type="molecule type" value="Genomic_DNA"/>
</dbReference>
<dbReference type="InterPro" id="IPR027385">
    <property type="entry name" value="Beta-barrel_OMP"/>
</dbReference>
<dbReference type="RefSeq" id="WP_171227069.1">
    <property type="nucleotide sequence ID" value="NZ_CP053085.1"/>
</dbReference>
<dbReference type="Gene3D" id="2.40.160.20">
    <property type="match status" value="1"/>
</dbReference>
<keyword evidence="5" id="KW-1185">Reference proteome</keyword>
<evidence type="ECO:0000256" key="2">
    <source>
        <dbReference type="SAM" id="SignalP"/>
    </source>
</evidence>
<gene>
    <name evidence="4" type="ORF">HKW67_19975</name>
</gene>
<dbReference type="KEGG" id="ggr:HKW67_19975"/>
<dbReference type="SUPFAM" id="SSF56925">
    <property type="entry name" value="OMPA-like"/>
    <property type="match status" value="1"/>
</dbReference>
<reference evidence="4 5" key="1">
    <citation type="submission" date="2020-05" db="EMBL/GenBank/DDBJ databases">
        <title>Complete genome sequence of Gemmatimonas greenlandica TET16.</title>
        <authorList>
            <person name="Zeng Y."/>
        </authorList>
    </citation>
    <scope>NUCLEOTIDE SEQUENCE [LARGE SCALE GENOMIC DNA]</scope>
    <source>
        <strain evidence="4 5">TET16</strain>
    </source>
</reference>
<evidence type="ECO:0000259" key="3">
    <source>
        <dbReference type="Pfam" id="PF13505"/>
    </source>
</evidence>
<evidence type="ECO:0000313" key="5">
    <source>
        <dbReference type="Proteomes" id="UP000500938"/>
    </source>
</evidence>
<evidence type="ECO:0000313" key="4">
    <source>
        <dbReference type="EMBL" id="QJR37634.1"/>
    </source>
</evidence>
<proteinExistence type="predicted"/>
<dbReference type="Proteomes" id="UP000500938">
    <property type="component" value="Chromosome"/>
</dbReference>
<accession>A0A6M4IRU9</accession>
<protein>
    <submittedName>
        <fullName evidence="4">Outer membrane beta-barrel protein</fullName>
    </submittedName>
</protein>
<keyword evidence="1 2" id="KW-0732">Signal</keyword>
<feature type="signal peptide" evidence="2">
    <location>
        <begin position="1"/>
        <end position="24"/>
    </location>
</feature>
<feature type="chain" id="PRO_5026679754" evidence="2">
    <location>
        <begin position="25"/>
        <end position="200"/>
    </location>
</feature>
<name>A0A6M4IRU9_9BACT</name>
<dbReference type="Pfam" id="PF13505">
    <property type="entry name" value="OMP_b-brl"/>
    <property type="match status" value="1"/>
</dbReference>
<sequence length="200" mass="20916">MRVVLPSSVQALVLLGSLAVPAVAQQRPERVERTHTTGLLLGYGTETNVITSQPGAASSDNEHVVGHGITLGYGFTRRWAAYLNAGWGGFETTAGNRTGAGSIDLGARYHLPTVGRVISPFLQGGLASRALSVDALNSRTGFVDNVLGWRSMAAFGGGANVHVTRSLAISGMSTWGATSDGIANPRVHLGVLLLPSAWRR</sequence>
<dbReference type="AlphaFoldDB" id="A0A6M4IRU9"/>
<evidence type="ECO:0000256" key="1">
    <source>
        <dbReference type="ARBA" id="ARBA00022729"/>
    </source>
</evidence>
<organism evidence="4 5">
    <name type="scientific">Gemmatimonas groenlandica</name>
    <dbReference type="NCBI Taxonomy" id="2732249"/>
    <lineage>
        <taxon>Bacteria</taxon>
        <taxon>Pseudomonadati</taxon>
        <taxon>Gemmatimonadota</taxon>
        <taxon>Gemmatimonadia</taxon>
        <taxon>Gemmatimonadales</taxon>
        <taxon>Gemmatimonadaceae</taxon>
        <taxon>Gemmatimonas</taxon>
    </lineage>
</organism>
<dbReference type="InterPro" id="IPR011250">
    <property type="entry name" value="OMP/PagP_B-barrel"/>
</dbReference>